<name>A0A0A9QG70_ARUDO</name>
<dbReference type="EMBL" id="GBRH01277773">
    <property type="protein sequence ID" value="JAD20122.1"/>
    <property type="molecule type" value="Transcribed_RNA"/>
</dbReference>
<sequence length="43" mass="5005">MFLHRKLRLHIPTWKSEKRSAYGGGCSIQYPNPSFKHCEGKKS</sequence>
<protein>
    <submittedName>
        <fullName evidence="1">Uncharacterized protein</fullName>
    </submittedName>
</protein>
<dbReference type="AlphaFoldDB" id="A0A0A9QG70"/>
<accession>A0A0A9QG70</accession>
<reference evidence="1" key="2">
    <citation type="journal article" date="2015" name="Data Brief">
        <title>Shoot transcriptome of the giant reed, Arundo donax.</title>
        <authorList>
            <person name="Barrero R.A."/>
            <person name="Guerrero F.D."/>
            <person name="Moolhuijzen P."/>
            <person name="Goolsby J.A."/>
            <person name="Tidwell J."/>
            <person name="Bellgard S.E."/>
            <person name="Bellgard M.I."/>
        </authorList>
    </citation>
    <scope>NUCLEOTIDE SEQUENCE</scope>
    <source>
        <tissue evidence="1">Shoot tissue taken approximately 20 cm above the soil surface</tissue>
    </source>
</reference>
<evidence type="ECO:0000313" key="1">
    <source>
        <dbReference type="EMBL" id="JAD20122.1"/>
    </source>
</evidence>
<organism evidence="1">
    <name type="scientific">Arundo donax</name>
    <name type="common">Giant reed</name>
    <name type="synonym">Donax arundinaceus</name>
    <dbReference type="NCBI Taxonomy" id="35708"/>
    <lineage>
        <taxon>Eukaryota</taxon>
        <taxon>Viridiplantae</taxon>
        <taxon>Streptophyta</taxon>
        <taxon>Embryophyta</taxon>
        <taxon>Tracheophyta</taxon>
        <taxon>Spermatophyta</taxon>
        <taxon>Magnoliopsida</taxon>
        <taxon>Liliopsida</taxon>
        <taxon>Poales</taxon>
        <taxon>Poaceae</taxon>
        <taxon>PACMAD clade</taxon>
        <taxon>Arundinoideae</taxon>
        <taxon>Arundineae</taxon>
        <taxon>Arundo</taxon>
    </lineage>
</organism>
<proteinExistence type="predicted"/>
<reference evidence="1" key="1">
    <citation type="submission" date="2014-09" db="EMBL/GenBank/DDBJ databases">
        <authorList>
            <person name="Magalhaes I.L.F."/>
            <person name="Oliveira U."/>
            <person name="Santos F.R."/>
            <person name="Vidigal T.H.D.A."/>
            <person name="Brescovit A.D."/>
            <person name="Santos A.J."/>
        </authorList>
    </citation>
    <scope>NUCLEOTIDE SEQUENCE</scope>
    <source>
        <tissue evidence="1">Shoot tissue taken approximately 20 cm above the soil surface</tissue>
    </source>
</reference>